<sequence length="35" mass="4163">MVFKMHLLEKLFQFLGQLETMSVKLQNRPGQKKLT</sequence>
<reference evidence="1 2" key="1">
    <citation type="submission" date="2013-09" db="EMBL/GenBank/DDBJ databases">
        <title>Genome sequencing of Phaeobacter antarcticus sp. nov. SM1211.</title>
        <authorList>
            <person name="Zhang X.-Y."/>
            <person name="Liu C."/>
            <person name="Chen X.-L."/>
            <person name="Xie B.-B."/>
            <person name="Qin Q.-L."/>
            <person name="Rong J.-C."/>
            <person name="Zhang Y.-Z."/>
        </authorList>
    </citation>
    <scope>NUCLEOTIDE SEQUENCE [LARGE SCALE GENOMIC DNA]</scope>
    <source>
        <strain evidence="1 2">SM1211</strain>
    </source>
</reference>
<evidence type="ECO:0000313" key="2">
    <source>
        <dbReference type="Proteomes" id="UP000231259"/>
    </source>
</evidence>
<organism evidence="1 2">
    <name type="scientific">Puniceibacterium antarcticum</name>
    <dbReference type="NCBI Taxonomy" id="1206336"/>
    <lineage>
        <taxon>Bacteria</taxon>
        <taxon>Pseudomonadati</taxon>
        <taxon>Pseudomonadota</taxon>
        <taxon>Alphaproteobacteria</taxon>
        <taxon>Rhodobacterales</taxon>
        <taxon>Paracoccaceae</taxon>
        <taxon>Puniceibacterium</taxon>
    </lineage>
</organism>
<dbReference type="EMBL" id="AWWI01000173">
    <property type="protein sequence ID" value="PIL16281.1"/>
    <property type="molecule type" value="Genomic_DNA"/>
</dbReference>
<evidence type="ECO:0000313" key="1">
    <source>
        <dbReference type="EMBL" id="PIL16281.1"/>
    </source>
</evidence>
<dbReference type="Proteomes" id="UP000231259">
    <property type="component" value="Unassembled WGS sequence"/>
</dbReference>
<gene>
    <name evidence="1" type="ORF">P775_25310</name>
</gene>
<dbReference type="AlphaFoldDB" id="A0A2G8R4D3"/>
<protein>
    <submittedName>
        <fullName evidence="1">Uncharacterized protein</fullName>
    </submittedName>
</protein>
<name>A0A2G8R4D3_9RHOB</name>
<keyword evidence="2" id="KW-1185">Reference proteome</keyword>
<accession>A0A2G8R4D3</accession>
<proteinExistence type="predicted"/>
<comment type="caution">
    <text evidence="1">The sequence shown here is derived from an EMBL/GenBank/DDBJ whole genome shotgun (WGS) entry which is preliminary data.</text>
</comment>